<dbReference type="AlphaFoldDB" id="A0AAD2K497"/>
<organism evidence="1 2">
    <name type="scientific">Mycena citricolor</name>
    <dbReference type="NCBI Taxonomy" id="2018698"/>
    <lineage>
        <taxon>Eukaryota</taxon>
        <taxon>Fungi</taxon>
        <taxon>Dikarya</taxon>
        <taxon>Basidiomycota</taxon>
        <taxon>Agaricomycotina</taxon>
        <taxon>Agaricomycetes</taxon>
        <taxon>Agaricomycetidae</taxon>
        <taxon>Agaricales</taxon>
        <taxon>Marasmiineae</taxon>
        <taxon>Mycenaceae</taxon>
        <taxon>Mycena</taxon>
    </lineage>
</organism>
<gene>
    <name evidence="1" type="ORF">MYCIT1_LOCUS27579</name>
</gene>
<feature type="non-terminal residue" evidence="1">
    <location>
        <position position="1"/>
    </location>
</feature>
<proteinExistence type="predicted"/>
<protein>
    <submittedName>
        <fullName evidence="1">Uncharacterized protein</fullName>
    </submittedName>
</protein>
<name>A0AAD2K497_9AGAR</name>
<keyword evidence="2" id="KW-1185">Reference proteome</keyword>
<accession>A0AAD2K497</accession>
<dbReference type="Proteomes" id="UP001295794">
    <property type="component" value="Unassembled WGS sequence"/>
</dbReference>
<sequence length="69" mass="8003">LFNSLIAEKYMPGRAKHCIPRVGSLRSWTTNFGYSRQMSSYVVPLSWVVPYVTPDDYCGLPRLRLFLTF</sequence>
<evidence type="ECO:0000313" key="2">
    <source>
        <dbReference type="Proteomes" id="UP001295794"/>
    </source>
</evidence>
<comment type="caution">
    <text evidence="1">The sequence shown here is derived from an EMBL/GenBank/DDBJ whole genome shotgun (WGS) entry which is preliminary data.</text>
</comment>
<evidence type="ECO:0000313" key="1">
    <source>
        <dbReference type="EMBL" id="CAK5278290.1"/>
    </source>
</evidence>
<reference evidence="1" key="1">
    <citation type="submission" date="2023-11" db="EMBL/GenBank/DDBJ databases">
        <authorList>
            <person name="De Vega J J."/>
            <person name="De Vega J J."/>
        </authorList>
    </citation>
    <scope>NUCLEOTIDE SEQUENCE</scope>
</reference>
<dbReference type="EMBL" id="CAVNYO010000421">
    <property type="protein sequence ID" value="CAK5278290.1"/>
    <property type="molecule type" value="Genomic_DNA"/>
</dbReference>